<sequence>MIVGIDPGAKGALAFFDPVAGTLDIVDMPTVEVKRGAKSKVEISPQMLAALIGARYPSVAVLEKVGAMPGQGVSSMFQFGRGVGMIEGVLAALHIPIVYITPQGWQKAVGMRGGKDGGRARAAEIFPAYAATFARVKDDGRADAALMAWWGVMR</sequence>
<name>A0A6J5MKY4_9CAUD</name>
<reference evidence="1" key="1">
    <citation type="submission" date="2020-04" db="EMBL/GenBank/DDBJ databases">
        <authorList>
            <person name="Chiriac C."/>
            <person name="Salcher M."/>
            <person name="Ghai R."/>
            <person name="Kavagutti S V."/>
        </authorList>
    </citation>
    <scope>NUCLEOTIDE SEQUENCE</scope>
</reference>
<dbReference type="InterPro" id="IPR045290">
    <property type="entry name" value="MOC1-like"/>
</dbReference>
<gene>
    <name evidence="1" type="ORF">UFOVP500_52</name>
</gene>
<dbReference type="EMBL" id="LR796466">
    <property type="protein sequence ID" value="CAB4146691.1"/>
    <property type="molecule type" value="Genomic_DNA"/>
</dbReference>
<evidence type="ECO:0000313" key="1">
    <source>
        <dbReference type="EMBL" id="CAB4146691.1"/>
    </source>
</evidence>
<dbReference type="Gene3D" id="3.30.420.10">
    <property type="entry name" value="Ribonuclease H-like superfamily/Ribonuclease H"/>
    <property type="match status" value="1"/>
</dbReference>
<dbReference type="InterPro" id="IPR012337">
    <property type="entry name" value="RNaseH-like_sf"/>
</dbReference>
<dbReference type="PANTHER" id="PTHR36015:SF6">
    <property type="entry name" value="HOLLIDAY JUNCTION RESOLVASE MOC1, CHLOROPLASTIC-RELATED"/>
    <property type="match status" value="1"/>
</dbReference>
<dbReference type="GO" id="GO:0003676">
    <property type="term" value="F:nucleic acid binding"/>
    <property type="evidence" value="ECO:0007669"/>
    <property type="project" value="InterPro"/>
</dbReference>
<proteinExistence type="predicted"/>
<dbReference type="GO" id="GO:0008821">
    <property type="term" value="F:crossover junction DNA endonuclease activity"/>
    <property type="evidence" value="ECO:0007669"/>
    <property type="project" value="InterPro"/>
</dbReference>
<organism evidence="1">
    <name type="scientific">uncultured Caudovirales phage</name>
    <dbReference type="NCBI Taxonomy" id="2100421"/>
    <lineage>
        <taxon>Viruses</taxon>
        <taxon>Duplodnaviria</taxon>
        <taxon>Heunggongvirae</taxon>
        <taxon>Uroviricota</taxon>
        <taxon>Caudoviricetes</taxon>
        <taxon>Peduoviridae</taxon>
        <taxon>Maltschvirus</taxon>
        <taxon>Maltschvirus maltsch</taxon>
    </lineage>
</organism>
<protein>
    <submittedName>
        <fullName evidence="1">Uncharacterized protein</fullName>
    </submittedName>
</protein>
<dbReference type="SUPFAM" id="SSF53098">
    <property type="entry name" value="Ribonuclease H-like"/>
    <property type="match status" value="1"/>
</dbReference>
<accession>A0A6J5MKY4</accession>
<dbReference type="InterPro" id="IPR036397">
    <property type="entry name" value="RNaseH_sf"/>
</dbReference>
<dbReference type="CDD" id="cd22992">
    <property type="entry name" value="MOC1"/>
    <property type="match status" value="1"/>
</dbReference>
<dbReference type="PANTHER" id="PTHR36015">
    <property type="entry name" value="HOLLIDAY JUNCTION RESOLVASE MOC1, CHLOROPLASTIC-RELATED"/>
    <property type="match status" value="1"/>
</dbReference>